<dbReference type="AlphaFoldDB" id="A0A2T0S211"/>
<keyword evidence="3" id="KW-0106">Calcium</keyword>
<keyword evidence="5" id="KW-1185">Reference proteome</keyword>
<gene>
    <name evidence="4" type="ORF">CLV58_13432</name>
</gene>
<dbReference type="GO" id="GO:0030246">
    <property type="term" value="F:carbohydrate binding"/>
    <property type="evidence" value="ECO:0007669"/>
    <property type="project" value="InterPro"/>
</dbReference>
<dbReference type="Gene3D" id="2.70.98.10">
    <property type="match status" value="1"/>
</dbReference>
<dbReference type="CDD" id="cd09023">
    <property type="entry name" value="Aldose_epim_Ec_c4013"/>
    <property type="match status" value="1"/>
</dbReference>
<name>A0A2T0S211_9BACT</name>
<sequence>MVCSSSGSRQQTTNYKLLTTNHKLVLTPWKDKISHTAQVGGIETSVLDNGTGRGVRIAWVNTGTGLRYKVVLDRAMDIADAFYNQHSLAWLSHTGITPPAPFSDKGADWLRTFGGGLLTTCGLSHVGGPEHDEYGERGLHGRIGNLPAELESIIQPDPMTGQLDMSLTGRIRETTIFGPRLEMKRTIASTLGQPVIRFRDEVTNQGNTAVPHMLLYHFNFGWPLVDEGTKIIWQGDWQARDGGINNRIFREGYDFKTCPAPLDDHLGTGEAVANIDITPAANGICTAGLYNEKLGLAMALQFNKEQLPWLINWQHWGKGEYVTGIEPATNPLIGQQKAREQNELLFLQPGETRTYELELSILTDKAAIQQFLDERE</sequence>
<evidence type="ECO:0000256" key="2">
    <source>
        <dbReference type="ARBA" id="ARBA00011245"/>
    </source>
</evidence>
<evidence type="ECO:0000313" key="4">
    <source>
        <dbReference type="EMBL" id="PRY27353.1"/>
    </source>
</evidence>
<organism evidence="4 5">
    <name type="scientific">Spirosoma oryzae</name>
    <dbReference type="NCBI Taxonomy" id="1469603"/>
    <lineage>
        <taxon>Bacteria</taxon>
        <taxon>Pseudomonadati</taxon>
        <taxon>Bacteroidota</taxon>
        <taxon>Cytophagia</taxon>
        <taxon>Cytophagales</taxon>
        <taxon>Cytophagaceae</taxon>
        <taxon>Spirosoma</taxon>
    </lineage>
</organism>
<dbReference type="Pfam" id="PF14486">
    <property type="entry name" value="DUF4432"/>
    <property type="match status" value="1"/>
</dbReference>
<accession>A0A2T0S211</accession>
<dbReference type="Proteomes" id="UP000238375">
    <property type="component" value="Unassembled WGS sequence"/>
</dbReference>
<comment type="subunit">
    <text evidence="2">Monomer.</text>
</comment>
<evidence type="ECO:0000313" key="5">
    <source>
        <dbReference type="Proteomes" id="UP000238375"/>
    </source>
</evidence>
<dbReference type="InterPro" id="IPR027839">
    <property type="entry name" value="DUF4432"/>
</dbReference>
<reference evidence="4 5" key="1">
    <citation type="submission" date="2018-03" db="EMBL/GenBank/DDBJ databases">
        <title>Genomic Encyclopedia of Archaeal and Bacterial Type Strains, Phase II (KMG-II): from individual species to whole genera.</title>
        <authorList>
            <person name="Goeker M."/>
        </authorList>
    </citation>
    <scope>NUCLEOTIDE SEQUENCE [LARGE SCALE GENOMIC DNA]</scope>
    <source>
        <strain evidence="4 5">DSM 28354</strain>
    </source>
</reference>
<protein>
    <submittedName>
        <fullName evidence="4">Uncharacterized protein DUF4432</fullName>
    </submittedName>
</protein>
<dbReference type="InterPro" id="IPR014718">
    <property type="entry name" value="GH-type_carb-bd"/>
</dbReference>
<comment type="caution">
    <text evidence="4">The sequence shown here is derived from an EMBL/GenBank/DDBJ whole genome shotgun (WGS) entry which is preliminary data.</text>
</comment>
<dbReference type="EMBL" id="PVTE01000034">
    <property type="protein sequence ID" value="PRY27353.1"/>
    <property type="molecule type" value="Genomic_DNA"/>
</dbReference>
<comment type="cofactor">
    <cofactor evidence="1">
        <name>Ca(2+)</name>
        <dbReference type="ChEBI" id="CHEBI:29108"/>
    </cofactor>
</comment>
<evidence type="ECO:0000256" key="3">
    <source>
        <dbReference type="ARBA" id="ARBA00022837"/>
    </source>
</evidence>
<evidence type="ECO:0000256" key="1">
    <source>
        <dbReference type="ARBA" id="ARBA00001913"/>
    </source>
</evidence>
<proteinExistence type="predicted"/>